<evidence type="ECO:0000256" key="5">
    <source>
        <dbReference type="ARBA" id="ARBA00022833"/>
    </source>
</evidence>
<accession>F0S6B2</accession>
<evidence type="ECO:0000256" key="8">
    <source>
        <dbReference type="SAM" id="SignalP"/>
    </source>
</evidence>
<evidence type="ECO:0000313" key="11">
    <source>
        <dbReference type="Proteomes" id="UP000000310"/>
    </source>
</evidence>
<reference evidence="10 11" key="1">
    <citation type="journal article" date="2011" name="Stand. Genomic Sci.">
        <title>Complete genome sequence of the gliding, heparinolytic Pedobacter saltans type strain (113).</title>
        <authorList>
            <person name="Liolios K."/>
            <person name="Sikorski J."/>
            <person name="Lu M."/>
            <person name="Nolan M."/>
            <person name="Lapidus A."/>
            <person name="Lucas S."/>
            <person name="Hammon N."/>
            <person name="Deshpande S."/>
            <person name="Cheng J.F."/>
            <person name="Tapia R."/>
            <person name="Han C."/>
            <person name="Goodwin L."/>
            <person name="Pitluck S."/>
            <person name="Huntemann M."/>
            <person name="Ivanova N."/>
            <person name="Pagani I."/>
            <person name="Mavromatis K."/>
            <person name="Ovchinikova G."/>
            <person name="Pati A."/>
            <person name="Chen A."/>
            <person name="Palaniappan K."/>
            <person name="Land M."/>
            <person name="Hauser L."/>
            <person name="Brambilla E.M."/>
            <person name="Kotsyurbenko O."/>
            <person name="Rohde M."/>
            <person name="Tindall B.J."/>
            <person name="Abt B."/>
            <person name="Goker M."/>
            <person name="Detter J.C."/>
            <person name="Woyke T."/>
            <person name="Bristow J."/>
            <person name="Eisen J.A."/>
            <person name="Markowitz V."/>
            <person name="Hugenholtz P."/>
            <person name="Klenk H.P."/>
            <person name="Kyrpides N.C."/>
        </authorList>
    </citation>
    <scope>NUCLEOTIDE SEQUENCE [LARGE SCALE GENOMIC DNA]</scope>
    <source>
        <strain evidence="11">ATCC 51119 / DSM 12145 / JCM 21818 / LMG 10337 / NBRC 100064 / NCIMB 13643</strain>
    </source>
</reference>
<keyword evidence="10" id="KW-0121">Carboxypeptidase</keyword>
<evidence type="ECO:0000256" key="4">
    <source>
        <dbReference type="ARBA" id="ARBA00022801"/>
    </source>
</evidence>
<dbReference type="InterPro" id="IPR024080">
    <property type="entry name" value="Neurolysin/TOP_N"/>
</dbReference>
<dbReference type="FunFam" id="3.40.390.10:FF:000009">
    <property type="entry name" value="Oligopeptidase A"/>
    <property type="match status" value="1"/>
</dbReference>
<evidence type="ECO:0000256" key="6">
    <source>
        <dbReference type="ARBA" id="ARBA00023049"/>
    </source>
</evidence>
<reference evidence="11" key="2">
    <citation type="submission" date="2011-02" db="EMBL/GenBank/DDBJ databases">
        <title>The complete genome of Pedobacter saltans DSM 12145.</title>
        <authorList>
            <consortium name="US DOE Joint Genome Institute (JGI-PGF)"/>
            <person name="Lucas S."/>
            <person name="Copeland A."/>
            <person name="Lapidus A."/>
            <person name="Bruce D."/>
            <person name="Goodwin L."/>
            <person name="Pitluck S."/>
            <person name="Kyrpides N."/>
            <person name="Mavromatis K."/>
            <person name="Pagani I."/>
            <person name="Ivanova N."/>
            <person name="Ovchinnikova G."/>
            <person name="Lu M."/>
            <person name="Detter J.C."/>
            <person name="Han C."/>
            <person name="Land M."/>
            <person name="Hauser L."/>
            <person name="Markowitz V."/>
            <person name="Cheng J.-F."/>
            <person name="Hugenholtz P."/>
            <person name="Woyke T."/>
            <person name="Wu D."/>
            <person name="Tindall B."/>
            <person name="Pomrenke H.G."/>
            <person name="Brambilla E."/>
            <person name="Klenk H.-P."/>
            <person name="Eisen J.A."/>
        </authorList>
    </citation>
    <scope>NUCLEOTIDE SEQUENCE [LARGE SCALE GENOMIC DNA]</scope>
    <source>
        <strain evidence="11">ATCC 51119 / DSM 12145 / JCM 21818 / LMG 10337 / NBRC 100064 / NCIMB 13643</strain>
    </source>
</reference>
<organism evidence="10 11">
    <name type="scientific">Pseudopedobacter saltans (strain ATCC 51119 / DSM 12145 / JCM 21818 / CCUG 39354 / LMG 10337 / NBRC 100064 / NCIMB 13643)</name>
    <name type="common">Pedobacter saltans</name>
    <dbReference type="NCBI Taxonomy" id="762903"/>
    <lineage>
        <taxon>Bacteria</taxon>
        <taxon>Pseudomonadati</taxon>
        <taxon>Bacteroidota</taxon>
        <taxon>Sphingobacteriia</taxon>
        <taxon>Sphingobacteriales</taxon>
        <taxon>Sphingobacteriaceae</taxon>
        <taxon>Pseudopedobacter</taxon>
    </lineage>
</organism>
<comment type="similarity">
    <text evidence="1 7">Belongs to the peptidase M3 family.</text>
</comment>
<dbReference type="InterPro" id="IPR045090">
    <property type="entry name" value="Pept_M3A_M3B"/>
</dbReference>
<dbReference type="EMBL" id="CP002545">
    <property type="protein sequence ID" value="ADY53226.1"/>
    <property type="molecule type" value="Genomic_DNA"/>
</dbReference>
<dbReference type="EC" id="3.4.15.5" evidence="10"/>
<sequence length="706" mass="80325">MIRKHFFPGLLLFCSMSTINSNCALAQANPFFSEYNTPFQVPPFESIKPAHFMPAFEEAMKQQKAKVAAIYRVRSTPTFQNTIVALEDSGTLLDNVSTVFFNLTSANTNPELEKISTEIAPKLAQHRDDIFLNQELFTRVKQIHDNVAKEKLSPEEARLLDKTYKSFVRNGANLDEKSKERLRNINKELSSLTVKFGQNLLKEVNAFELVIDKKDDLSGLPEGLITNAAKVAKESDLNGKWKFTLHNPSVMPFLEYADNRKLREQIYKAYTHKGDNNNEFDNNENVAKIVSLRAERSKLLGYDSYADFALQETMAKNPASVFDLLNNLWSAALPVAKLEATEMQKIMDKQGKGEKLEAWDWFYYANKVKQEKYNFDAEELKPYFPLEQVKQGIFFVSQRLYGLSFTEVKDIPKYHPDVVAYEVKEANGRHVGIFYMDFFPRGSKRGGAWMTSYRKQSANGKKVSPIVSIVCNFTPPNGSEPALLTPDEVETFFHEFGHALHGLLSNVKFESLAGTSVSRDFVELPSQFMEHYAFEKEVLNQYAKHYKTGELIPQALIDKMNAASKFNQGFATVEYLAASLLDMAYHSLPTGKQVEPGKFEQTEMAKIGLIPQIAPRYRSTYFQHIFAGGYSAGYYSYIWSEVLDSDAFAAFKETGNIFDQKTAESFRKNILEKGGTVEPMDLYKAFRGKEPDIKYLLQNRGLEKPL</sequence>
<evidence type="ECO:0000259" key="9">
    <source>
        <dbReference type="Pfam" id="PF01432"/>
    </source>
</evidence>
<dbReference type="HOGENOM" id="CLU_001805_4_0_10"/>
<proteinExistence type="inferred from homology"/>
<keyword evidence="8" id="KW-0732">Signal</keyword>
<dbReference type="Pfam" id="PF01432">
    <property type="entry name" value="Peptidase_M3"/>
    <property type="match status" value="1"/>
</dbReference>
<keyword evidence="4 7" id="KW-0378">Hydrolase</keyword>
<feature type="domain" description="Peptidase M3A/M3B catalytic" evidence="9">
    <location>
        <begin position="254"/>
        <end position="701"/>
    </location>
</feature>
<dbReference type="InterPro" id="IPR001567">
    <property type="entry name" value="Pept_M3A_M3B_dom"/>
</dbReference>
<feature type="signal peptide" evidence="8">
    <location>
        <begin position="1"/>
        <end position="26"/>
    </location>
</feature>
<keyword evidence="5 7" id="KW-0862">Zinc</keyword>
<dbReference type="KEGG" id="psn:Pedsa_2684"/>
<keyword evidence="3 7" id="KW-0479">Metal-binding</keyword>
<dbReference type="GO" id="GO:0005829">
    <property type="term" value="C:cytosol"/>
    <property type="evidence" value="ECO:0007669"/>
    <property type="project" value="TreeGrafter"/>
</dbReference>
<dbReference type="PANTHER" id="PTHR43660:SF1">
    <property type="entry name" value="DIPEPTIDYL CARBOXYPEPTIDASE"/>
    <property type="match status" value="1"/>
</dbReference>
<dbReference type="GO" id="GO:0006508">
    <property type="term" value="P:proteolysis"/>
    <property type="evidence" value="ECO:0007669"/>
    <property type="project" value="UniProtKB-KW"/>
</dbReference>
<dbReference type="GO" id="GO:0004180">
    <property type="term" value="F:carboxypeptidase activity"/>
    <property type="evidence" value="ECO:0007669"/>
    <property type="project" value="UniProtKB-KW"/>
</dbReference>
<dbReference type="InterPro" id="IPR024079">
    <property type="entry name" value="MetalloPept_cat_dom_sf"/>
</dbReference>
<dbReference type="SUPFAM" id="SSF55486">
    <property type="entry name" value="Metalloproteases ('zincins'), catalytic domain"/>
    <property type="match status" value="1"/>
</dbReference>
<dbReference type="PANTHER" id="PTHR43660">
    <property type="entry name" value="DIPEPTIDYL CARBOXYPEPTIDASE"/>
    <property type="match status" value="1"/>
</dbReference>
<dbReference type="GO" id="GO:0004222">
    <property type="term" value="F:metalloendopeptidase activity"/>
    <property type="evidence" value="ECO:0007669"/>
    <property type="project" value="InterPro"/>
</dbReference>
<dbReference type="Gene3D" id="3.40.390.10">
    <property type="entry name" value="Collagenase (Catalytic Domain)"/>
    <property type="match status" value="1"/>
</dbReference>
<dbReference type="InterPro" id="IPR034005">
    <property type="entry name" value="M3A_DCP"/>
</dbReference>
<dbReference type="Gene3D" id="1.10.1370.10">
    <property type="entry name" value="Neurolysin, domain 3"/>
    <property type="match status" value="1"/>
</dbReference>
<evidence type="ECO:0000256" key="2">
    <source>
        <dbReference type="ARBA" id="ARBA00022670"/>
    </source>
</evidence>
<comment type="cofactor">
    <cofactor evidence="7">
        <name>Zn(2+)</name>
        <dbReference type="ChEBI" id="CHEBI:29105"/>
    </cofactor>
    <text evidence="7">Binds 1 zinc ion.</text>
</comment>
<evidence type="ECO:0000256" key="7">
    <source>
        <dbReference type="RuleBase" id="RU003435"/>
    </source>
</evidence>
<feature type="chain" id="PRO_5003256752" evidence="8">
    <location>
        <begin position="27"/>
        <end position="706"/>
    </location>
</feature>
<keyword evidence="11" id="KW-1185">Reference proteome</keyword>
<keyword evidence="6 7" id="KW-0482">Metalloprotease</keyword>
<dbReference type="CDD" id="cd06456">
    <property type="entry name" value="M3A_DCP"/>
    <property type="match status" value="1"/>
</dbReference>
<dbReference type="InterPro" id="IPR024077">
    <property type="entry name" value="Neurolysin/TOP_dom2"/>
</dbReference>
<dbReference type="GO" id="GO:0008241">
    <property type="term" value="F:peptidyl-dipeptidase activity"/>
    <property type="evidence" value="ECO:0007669"/>
    <property type="project" value="UniProtKB-EC"/>
</dbReference>
<dbReference type="STRING" id="762903.Pedsa_2684"/>
<evidence type="ECO:0000256" key="3">
    <source>
        <dbReference type="ARBA" id="ARBA00022723"/>
    </source>
</evidence>
<dbReference type="AlphaFoldDB" id="F0S6B2"/>
<keyword evidence="2 7" id="KW-0645">Protease</keyword>
<protein>
    <submittedName>
        <fullName evidence="10">Peptidyl-dipeptidase Dcp</fullName>
        <ecNumber evidence="10">3.4.15.5</ecNumber>
    </submittedName>
</protein>
<dbReference type="eggNOG" id="COG0339">
    <property type="taxonomic scope" value="Bacteria"/>
</dbReference>
<gene>
    <name evidence="10" type="ordered locus">Pedsa_2684</name>
</gene>
<evidence type="ECO:0000313" key="10">
    <source>
        <dbReference type="EMBL" id="ADY53226.1"/>
    </source>
</evidence>
<dbReference type="Gene3D" id="1.20.1050.40">
    <property type="entry name" value="Endopeptidase. Chain P, domain 1"/>
    <property type="match status" value="1"/>
</dbReference>
<name>F0S6B2_PSESL</name>
<dbReference type="OrthoDB" id="9773538at2"/>
<dbReference type="Proteomes" id="UP000000310">
    <property type="component" value="Chromosome"/>
</dbReference>
<dbReference type="GO" id="GO:0046872">
    <property type="term" value="F:metal ion binding"/>
    <property type="evidence" value="ECO:0007669"/>
    <property type="project" value="UniProtKB-UniRule"/>
</dbReference>
<evidence type="ECO:0000256" key="1">
    <source>
        <dbReference type="ARBA" id="ARBA00006040"/>
    </source>
</evidence>